<feature type="compositionally biased region" description="Basic and acidic residues" evidence="7">
    <location>
        <begin position="121"/>
        <end position="135"/>
    </location>
</feature>
<comment type="subcellular location">
    <subcellularLocation>
        <location evidence="1">Endoplasmic reticulum membrane</location>
        <topology evidence="1">Single-pass membrane protein</topology>
    </subcellularLocation>
</comment>
<dbReference type="InterPro" id="IPR024854">
    <property type="entry name" value="Kinectin"/>
</dbReference>
<name>A0A6I8NWM1_ORNAN</name>
<keyword evidence="2 8" id="KW-0812">Transmembrane</keyword>
<evidence type="ECO:0000259" key="9">
    <source>
        <dbReference type="Pfam" id="PF05104"/>
    </source>
</evidence>
<keyword evidence="4 8" id="KW-1133">Transmembrane helix</keyword>
<evidence type="ECO:0000256" key="2">
    <source>
        <dbReference type="ARBA" id="ARBA00022692"/>
    </source>
</evidence>
<keyword evidence="3" id="KW-0256">Endoplasmic reticulum</keyword>
<feature type="domain" description="Ribosome receptor lysine/proline rich" evidence="9">
    <location>
        <begin position="29"/>
        <end position="130"/>
    </location>
</feature>
<dbReference type="GeneTree" id="ENSGT00940000158237"/>
<evidence type="ECO:0000256" key="6">
    <source>
        <dbReference type="SAM" id="Coils"/>
    </source>
</evidence>
<dbReference type="Ensembl" id="ENSOANT00000059619.1">
    <property type="protein sequence ID" value="ENSOANP00000044858.1"/>
    <property type="gene ID" value="ENSOANG00000001899.4"/>
</dbReference>
<sequence>MEFYESTYFIVLVPLVVITVIFLFFWLFMKETLYEEVLAKQKRDQKPPPPKTDKKKPEKKKNKKKDAQNGGVNESDSENAPRDFRLSDALEVEAEPVPPAAPAGGEGPGGLRERKKKEKKPKAGPEDPAPREGDGPKVSAKRTEPSPVTKQPTPPSEPVVPSKKKPGPKKQKNGNEDQDAKIEALLVPAKKQDPLLFHQETKQESGSGKKKSAKKQKTDNTVVNEPAIQATTYIPLMDNSGLNPVVEKREVADVVKAEPPEGAPRPSSKKLKNETDKENAEVKFKDFLLALKNMKFSEEEAVSVLELLKEKSGAIQDVLQKASKGGAAAALHQLQEKEKLLAAVREDAALVKEQCKKVTQELITEKERGNLVLAKMRERIGTLEKEHGVFQNKIHAGYQEAQQMQMKFQQVREQMEAEITHLKQENGILRDAVSNTTNQLESKQASELNKLRREYSRLLNELGEKTGTLQQEEIQKKNAEQALAQLKVKQQESERRWEEIQSYLRKRTAEHEAAQKDLQTKLVSKENEVQSLHGQLTDAMLSQQQLEQRLIQLMESEQKRAKKEDSLQLQAQELMEQNESLKAQIQQCHTQIAAQTSASALAEELHKVVAEKDKQMKQAEDSLAIERSHLASKEEELKVTQNMNYLLKAEVQKLKALTNEQASAAHELEKMQKSVHLKDDKIQALEEQLQGELLQVSNKMEEFKILKDQNKALQGEVHRLQALVSEQVLRTENATLKKDVKSLRAQQSDQTREKDGKLKSAEELLQAEAQKVASKEKTIQLKGKEEQVKSAESVLEERKKELADHGKRLQALQDENASLKSHVQELAQKSSQQASLALQIQELERLLKSKDDAVKMVEAVLKERETDLADKGKLLQDVQDENRVFRSQIQELQQQNSRQIAGKEKEISSLQSEVDALKNAVEQQRKKNNDLREKNWKAMEALASTEKLLQDKVNKTAKERQQQLEAAESRAKEVLQDLFPSVSLPSTLAMEQKLKEAEESHALLQLDCEKYKSVLAETEGILKRLQLSVEEEESKWKIKVDDSQKALRQMKSSFSPLEQEVERLRGENKEVETLKREREHLETELEKAEIERSTYVSEVRELKTQLNETLLKLKIEQSERQKVAGDLYKAQQSLDLIQSKIVKAAGDTSVIENSDVAPEVEATEKETMSVSLNQSVRQLQQLLQAVNQQLTKEREHYQIIE</sequence>
<feature type="region of interest" description="Disordered" evidence="7">
    <location>
        <begin position="254"/>
        <end position="276"/>
    </location>
</feature>
<feature type="compositionally biased region" description="Basic and acidic residues" evidence="7">
    <location>
        <begin position="79"/>
        <end position="88"/>
    </location>
</feature>
<feature type="coiled-coil region" evidence="6">
    <location>
        <begin position="1169"/>
        <end position="1196"/>
    </location>
</feature>
<feature type="compositionally biased region" description="Basic and acidic residues" evidence="7">
    <location>
        <begin position="173"/>
        <end position="182"/>
    </location>
</feature>
<dbReference type="InterPro" id="IPR007794">
    <property type="entry name" value="Rib_rcpt_KP"/>
</dbReference>
<dbReference type="PANTHER" id="PTHR18864:SF1">
    <property type="entry name" value="KINECTIN"/>
    <property type="match status" value="1"/>
</dbReference>
<feature type="transmembrane region" description="Helical" evidence="8">
    <location>
        <begin position="7"/>
        <end position="29"/>
    </location>
</feature>
<dbReference type="GO" id="GO:0007018">
    <property type="term" value="P:microtubule-based movement"/>
    <property type="evidence" value="ECO:0007669"/>
    <property type="project" value="InterPro"/>
</dbReference>
<feature type="compositionally biased region" description="Basic residues" evidence="7">
    <location>
        <begin position="162"/>
        <end position="172"/>
    </location>
</feature>
<feature type="coiled-coil region" evidence="6">
    <location>
        <begin position="398"/>
        <end position="496"/>
    </location>
</feature>
<evidence type="ECO:0000256" key="5">
    <source>
        <dbReference type="ARBA" id="ARBA00023136"/>
    </source>
</evidence>
<reference evidence="10" key="3">
    <citation type="submission" date="2025-09" db="UniProtKB">
        <authorList>
            <consortium name="Ensembl"/>
        </authorList>
    </citation>
    <scope>IDENTIFICATION</scope>
    <source>
        <strain evidence="10">Glennie</strain>
    </source>
</reference>
<feature type="coiled-coil region" evidence="6">
    <location>
        <begin position="327"/>
        <end position="361"/>
    </location>
</feature>
<dbReference type="PANTHER" id="PTHR18864">
    <property type="entry name" value="KINECTIN"/>
    <property type="match status" value="1"/>
</dbReference>
<reference evidence="10 11" key="1">
    <citation type="journal article" date="2008" name="Nature">
        <title>Genome analysis of the platypus reveals unique signatures of evolution.</title>
        <authorList>
            <person name="Warren W.C."/>
            <person name="Hillier L.W."/>
            <person name="Marshall Graves J.A."/>
            <person name="Birney E."/>
            <person name="Ponting C.P."/>
            <person name="Grutzner F."/>
            <person name="Belov K."/>
            <person name="Miller W."/>
            <person name="Clarke L."/>
            <person name="Chinwalla A.T."/>
            <person name="Yang S.P."/>
            <person name="Heger A."/>
            <person name="Locke D.P."/>
            <person name="Miethke P."/>
            <person name="Waters P.D."/>
            <person name="Veyrunes F."/>
            <person name="Fulton L."/>
            <person name="Fulton B."/>
            <person name="Graves T."/>
            <person name="Wallis J."/>
            <person name="Puente X.S."/>
            <person name="Lopez-Otin C."/>
            <person name="Ordonez G.R."/>
            <person name="Eichler E.E."/>
            <person name="Chen L."/>
            <person name="Cheng Z."/>
            <person name="Deakin J.E."/>
            <person name="Alsop A."/>
            <person name="Thompson K."/>
            <person name="Kirby P."/>
            <person name="Papenfuss A.T."/>
            <person name="Wakefield M.J."/>
            <person name="Olender T."/>
            <person name="Lancet D."/>
            <person name="Huttley G.A."/>
            <person name="Smit A.F."/>
            <person name="Pask A."/>
            <person name="Temple-Smith P."/>
            <person name="Batzer M.A."/>
            <person name="Walker J.A."/>
            <person name="Konkel M.K."/>
            <person name="Harris R.S."/>
            <person name="Whittington C.M."/>
            <person name="Wong E.S."/>
            <person name="Gemmell N.J."/>
            <person name="Buschiazzo E."/>
            <person name="Vargas Jentzsch I.M."/>
            <person name="Merkel A."/>
            <person name="Schmitz J."/>
            <person name="Zemann A."/>
            <person name="Churakov G."/>
            <person name="Kriegs J.O."/>
            <person name="Brosius J."/>
            <person name="Murchison E.P."/>
            <person name="Sachidanandam R."/>
            <person name="Smith C."/>
            <person name="Hannon G.J."/>
            <person name="Tsend-Ayush E."/>
            <person name="McMillan D."/>
            <person name="Attenborough R."/>
            <person name="Rens W."/>
            <person name="Ferguson-Smith M."/>
            <person name="Lefevre C.M."/>
            <person name="Sharp J.A."/>
            <person name="Nicholas K.R."/>
            <person name="Ray D.A."/>
            <person name="Kube M."/>
            <person name="Reinhardt R."/>
            <person name="Pringle T.H."/>
            <person name="Taylor J."/>
            <person name="Jones R.C."/>
            <person name="Nixon B."/>
            <person name="Dacheux J.L."/>
            <person name="Niwa H."/>
            <person name="Sekita Y."/>
            <person name="Huang X."/>
            <person name="Stark A."/>
            <person name="Kheradpour P."/>
            <person name="Kellis M."/>
            <person name="Flicek P."/>
            <person name="Chen Y."/>
            <person name="Webber C."/>
            <person name="Hardison R."/>
            <person name="Nelson J."/>
            <person name="Hallsworth-Pepin K."/>
            <person name="Delehaunty K."/>
            <person name="Markovic C."/>
            <person name="Minx P."/>
            <person name="Feng Y."/>
            <person name="Kremitzki C."/>
            <person name="Mitreva M."/>
            <person name="Glasscock J."/>
            <person name="Wylie T."/>
            <person name="Wohldmann P."/>
            <person name="Thiru P."/>
            <person name="Nhan M.N."/>
            <person name="Pohl C.S."/>
            <person name="Smith S.M."/>
            <person name="Hou S."/>
            <person name="Nefedov M."/>
            <person name="de Jong P.J."/>
            <person name="Renfree M.B."/>
            <person name="Mardis E.R."/>
            <person name="Wilson R.K."/>
        </authorList>
    </citation>
    <scope>NUCLEOTIDE SEQUENCE [LARGE SCALE GENOMIC DNA]</scope>
    <source>
        <strain evidence="10 11">Glennie</strain>
    </source>
</reference>
<evidence type="ECO:0000256" key="7">
    <source>
        <dbReference type="SAM" id="MobiDB-lite"/>
    </source>
</evidence>
<feature type="coiled-coil region" evidence="6">
    <location>
        <begin position="564"/>
        <end position="1119"/>
    </location>
</feature>
<evidence type="ECO:0000256" key="8">
    <source>
        <dbReference type="SAM" id="Phobius"/>
    </source>
</evidence>
<dbReference type="GO" id="GO:0015031">
    <property type="term" value="P:protein transport"/>
    <property type="evidence" value="ECO:0007669"/>
    <property type="project" value="InterPro"/>
</dbReference>
<dbReference type="AlphaFoldDB" id="A0A6I8NWM1"/>
<keyword evidence="6" id="KW-0175">Coiled coil</keyword>
<dbReference type="Proteomes" id="UP000002279">
    <property type="component" value="Chromosome 14"/>
</dbReference>
<evidence type="ECO:0000256" key="1">
    <source>
        <dbReference type="ARBA" id="ARBA00004389"/>
    </source>
</evidence>
<organism evidence="10 11">
    <name type="scientific">Ornithorhynchus anatinus</name>
    <name type="common">Duckbill platypus</name>
    <dbReference type="NCBI Taxonomy" id="9258"/>
    <lineage>
        <taxon>Eukaryota</taxon>
        <taxon>Metazoa</taxon>
        <taxon>Chordata</taxon>
        <taxon>Craniata</taxon>
        <taxon>Vertebrata</taxon>
        <taxon>Euteleostomi</taxon>
        <taxon>Mammalia</taxon>
        <taxon>Monotremata</taxon>
        <taxon>Ornithorhynchidae</taxon>
        <taxon>Ornithorhynchus</taxon>
    </lineage>
</organism>
<accession>A0A6I8NWM1</accession>
<evidence type="ECO:0000256" key="4">
    <source>
        <dbReference type="ARBA" id="ARBA00022989"/>
    </source>
</evidence>
<keyword evidence="11" id="KW-1185">Reference proteome</keyword>
<dbReference type="Bgee" id="ENSOANG00000001899">
    <property type="expression patterns" value="Expressed in fibroblast and 8 other cell types or tissues"/>
</dbReference>
<gene>
    <name evidence="10" type="primary">KTN1</name>
</gene>
<dbReference type="GO" id="GO:0019894">
    <property type="term" value="F:kinesin binding"/>
    <property type="evidence" value="ECO:0007669"/>
    <property type="project" value="InterPro"/>
</dbReference>
<dbReference type="GO" id="GO:0005789">
    <property type="term" value="C:endoplasmic reticulum membrane"/>
    <property type="evidence" value="ECO:0007669"/>
    <property type="project" value="UniProtKB-SubCell"/>
</dbReference>
<evidence type="ECO:0000313" key="11">
    <source>
        <dbReference type="Proteomes" id="UP000002279"/>
    </source>
</evidence>
<feature type="region of interest" description="Disordered" evidence="7">
    <location>
        <begin position="39"/>
        <end position="223"/>
    </location>
</feature>
<proteinExistence type="predicted"/>
<evidence type="ECO:0000313" key="10">
    <source>
        <dbReference type="Ensembl" id="ENSOANP00000044858.1"/>
    </source>
</evidence>
<feature type="compositionally biased region" description="Basic and acidic residues" evidence="7">
    <location>
        <begin position="39"/>
        <end position="56"/>
    </location>
</feature>
<keyword evidence="5 8" id="KW-0472">Membrane</keyword>
<protein>
    <submittedName>
        <fullName evidence="10">Kinectin 1</fullName>
    </submittedName>
</protein>
<evidence type="ECO:0000256" key="3">
    <source>
        <dbReference type="ARBA" id="ARBA00022824"/>
    </source>
</evidence>
<reference evidence="10" key="2">
    <citation type="submission" date="2025-08" db="UniProtKB">
        <authorList>
            <consortium name="Ensembl"/>
        </authorList>
    </citation>
    <scope>IDENTIFICATION</scope>
    <source>
        <strain evidence="10">Glennie</strain>
    </source>
</reference>
<dbReference type="Pfam" id="PF05104">
    <property type="entry name" value="Rib_recp_KP_reg"/>
    <property type="match status" value="1"/>
</dbReference>